<sequence>MIFNIILVMKNTTRQIYRTTLEVNNPKNSIMKFRNSRKLVLTLCAVLAMVSCKDQEKLDADQKAAEDKIAMEEAQAEKAKEEAKEEAKAKEMKATSIASVAGKNAELSTLVSALKAAGLDGMLSEPGDYTVFAPTNNAFEKLPKNLSVAELAKPENKEKLANILKNHVVAGTITSDKLVAAINDAKGKYKFQTVGGKELEASLKKDQIMIEDEKGNKTQVMLGNVKASNGVVHVINDVLISKN</sequence>
<dbReference type="InterPro" id="IPR050904">
    <property type="entry name" value="Adhesion/Biosynth-related"/>
</dbReference>
<dbReference type="SUPFAM" id="SSF82153">
    <property type="entry name" value="FAS1 domain"/>
    <property type="match status" value="1"/>
</dbReference>
<dbReference type="SMART" id="SM00554">
    <property type="entry name" value="FAS1"/>
    <property type="match status" value="1"/>
</dbReference>
<dbReference type="InterPro" id="IPR036378">
    <property type="entry name" value="FAS1_dom_sf"/>
</dbReference>
<evidence type="ECO:0000259" key="2">
    <source>
        <dbReference type="PROSITE" id="PS50213"/>
    </source>
</evidence>
<dbReference type="PROSITE" id="PS50213">
    <property type="entry name" value="FAS1"/>
    <property type="match status" value="1"/>
</dbReference>
<proteinExistence type="predicted"/>
<evidence type="ECO:0000256" key="1">
    <source>
        <dbReference type="SAM" id="Coils"/>
    </source>
</evidence>
<dbReference type="PANTHER" id="PTHR10900:SF77">
    <property type="entry name" value="FI19380P1"/>
    <property type="match status" value="1"/>
</dbReference>
<dbReference type="GO" id="GO:0031012">
    <property type="term" value="C:extracellular matrix"/>
    <property type="evidence" value="ECO:0007669"/>
    <property type="project" value="TreeGrafter"/>
</dbReference>
<gene>
    <name evidence="3" type="ORF">LCGC14_0670870</name>
</gene>
<dbReference type="EMBL" id="LAZR01001320">
    <property type="protein sequence ID" value="KKN46634.1"/>
    <property type="molecule type" value="Genomic_DNA"/>
</dbReference>
<evidence type="ECO:0000313" key="3">
    <source>
        <dbReference type="EMBL" id="KKN46634.1"/>
    </source>
</evidence>
<feature type="domain" description="FAS1" evidence="2">
    <location>
        <begin position="94"/>
        <end position="239"/>
    </location>
</feature>
<dbReference type="Pfam" id="PF02469">
    <property type="entry name" value="Fasciclin"/>
    <property type="match status" value="1"/>
</dbReference>
<name>A0A0F9QW04_9ZZZZ</name>
<feature type="coiled-coil region" evidence="1">
    <location>
        <begin position="55"/>
        <end position="93"/>
    </location>
</feature>
<dbReference type="GO" id="GO:0005615">
    <property type="term" value="C:extracellular space"/>
    <property type="evidence" value="ECO:0007669"/>
    <property type="project" value="TreeGrafter"/>
</dbReference>
<organism evidence="3">
    <name type="scientific">marine sediment metagenome</name>
    <dbReference type="NCBI Taxonomy" id="412755"/>
    <lineage>
        <taxon>unclassified sequences</taxon>
        <taxon>metagenomes</taxon>
        <taxon>ecological metagenomes</taxon>
    </lineage>
</organism>
<dbReference type="GO" id="GO:0007155">
    <property type="term" value="P:cell adhesion"/>
    <property type="evidence" value="ECO:0007669"/>
    <property type="project" value="TreeGrafter"/>
</dbReference>
<dbReference type="FunFam" id="2.30.180.10:FF:000032">
    <property type="entry name" value="Fasciclin domain-containing protein, putative"/>
    <property type="match status" value="1"/>
</dbReference>
<reference evidence="3" key="1">
    <citation type="journal article" date="2015" name="Nature">
        <title>Complex archaea that bridge the gap between prokaryotes and eukaryotes.</title>
        <authorList>
            <person name="Spang A."/>
            <person name="Saw J.H."/>
            <person name="Jorgensen S.L."/>
            <person name="Zaremba-Niedzwiedzka K."/>
            <person name="Martijn J."/>
            <person name="Lind A.E."/>
            <person name="van Eijk R."/>
            <person name="Schleper C."/>
            <person name="Guy L."/>
            <person name="Ettema T.J."/>
        </authorList>
    </citation>
    <scope>NUCLEOTIDE SEQUENCE</scope>
</reference>
<dbReference type="GO" id="GO:0030198">
    <property type="term" value="P:extracellular matrix organization"/>
    <property type="evidence" value="ECO:0007669"/>
    <property type="project" value="TreeGrafter"/>
</dbReference>
<accession>A0A0F9QW04</accession>
<dbReference type="GO" id="GO:0050839">
    <property type="term" value="F:cell adhesion molecule binding"/>
    <property type="evidence" value="ECO:0007669"/>
    <property type="project" value="TreeGrafter"/>
</dbReference>
<comment type="caution">
    <text evidence="3">The sequence shown here is derived from an EMBL/GenBank/DDBJ whole genome shotgun (WGS) entry which is preliminary data.</text>
</comment>
<dbReference type="InterPro" id="IPR000782">
    <property type="entry name" value="FAS1_domain"/>
</dbReference>
<dbReference type="PANTHER" id="PTHR10900">
    <property type="entry name" value="PERIOSTIN-RELATED"/>
    <property type="match status" value="1"/>
</dbReference>
<dbReference type="Gene3D" id="2.30.180.10">
    <property type="entry name" value="FAS1 domain"/>
    <property type="match status" value="1"/>
</dbReference>
<keyword evidence="1" id="KW-0175">Coiled coil</keyword>
<protein>
    <recommendedName>
        <fullName evidence="2">FAS1 domain-containing protein</fullName>
    </recommendedName>
</protein>
<dbReference type="AlphaFoldDB" id="A0A0F9QW04"/>